<evidence type="ECO:0000313" key="5">
    <source>
        <dbReference type="Proteomes" id="UP000242263"/>
    </source>
</evidence>
<comment type="caution">
    <text evidence="4">The sequence shown here is derived from an EMBL/GenBank/DDBJ whole genome shotgun (WGS) entry which is preliminary data.</text>
</comment>
<dbReference type="RefSeq" id="WP_021617931.1">
    <property type="nucleotide sequence ID" value="NZ_CAMYCS010000001.1"/>
</dbReference>
<dbReference type="Pfam" id="PF13304">
    <property type="entry name" value="AAA_21"/>
    <property type="match status" value="1"/>
</dbReference>
<dbReference type="PANTHER" id="PTHR19211:SF14">
    <property type="entry name" value="ATP-BINDING CASSETTE SUB-FAMILY F MEMBER 1"/>
    <property type="match status" value="1"/>
</dbReference>
<dbReference type="EMBL" id="PKGU01000002">
    <property type="protein sequence ID" value="PKZ15401.1"/>
    <property type="molecule type" value="Genomic_DNA"/>
</dbReference>
<keyword evidence="4" id="KW-0067">ATP-binding</keyword>
<dbReference type="InterPro" id="IPR003959">
    <property type="entry name" value="ATPase_AAA_core"/>
</dbReference>
<dbReference type="Gene3D" id="3.40.50.300">
    <property type="entry name" value="P-loop containing nucleotide triphosphate hydrolases"/>
    <property type="match status" value="2"/>
</dbReference>
<reference evidence="4 5" key="1">
    <citation type="submission" date="2017-12" db="EMBL/GenBank/DDBJ databases">
        <title>Phylogenetic diversity of female urinary microbiome.</title>
        <authorList>
            <person name="Thomas-White K."/>
            <person name="Wolfe A.J."/>
        </authorList>
    </citation>
    <scope>NUCLEOTIDE SEQUENCE [LARGE SCALE GENOMIC DNA]</scope>
    <source>
        <strain evidence="4 5">UMB0064</strain>
    </source>
</reference>
<dbReference type="GeneID" id="35868239"/>
<dbReference type="InterPro" id="IPR003593">
    <property type="entry name" value="AAA+_ATPase"/>
</dbReference>
<feature type="region of interest" description="Disordered" evidence="2">
    <location>
        <begin position="49"/>
        <end position="73"/>
    </location>
</feature>
<dbReference type="SUPFAM" id="SSF52540">
    <property type="entry name" value="P-loop containing nucleoside triphosphate hydrolases"/>
    <property type="match status" value="1"/>
</dbReference>
<sequence length="304" mass="33674">MLDLDTGPFQIYLNNDDANGIVRCNGAYSDYMRAKEDAKATHIKLHEQQEAQRSKLTAHRRASEQVTNKNYNSKSEQGISTKFFADRAQTVSARRKSDDDRRLEALAASEIRKPRYEGLSIVLPRPTQRLSGVIVSARNFSITKRLAPVSFSMNAGDHLLLTDPNGSGKSTLMSSIHARDGLNAQSSAFVPQSLPQPVDELITEQVWTNGIGQAGKGFLHPQYWSVGIKDLSDGNKRRAQLALALASAPAVLLIDEPTNYLNLDTIESLEAAMQSWEGTLIISSHDQWLIKNWAGRRLTIHPVP</sequence>
<name>A0A2I1M5K2_9BIFI</name>
<protein>
    <submittedName>
        <fullName evidence="4">ABC transporter ATP-binding protein</fullName>
    </submittedName>
</protein>
<dbReference type="SMART" id="SM00382">
    <property type="entry name" value="AAA"/>
    <property type="match status" value="1"/>
</dbReference>
<feature type="compositionally biased region" description="Polar residues" evidence="2">
    <location>
        <begin position="64"/>
        <end position="73"/>
    </location>
</feature>
<dbReference type="AlphaFoldDB" id="A0A2I1M5K2"/>
<dbReference type="GO" id="GO:0005524">
    <property type="term" value="F:ATP binding"/>
    <property type="evidence" value="ECO:0007669"/>
    <property type="project" value="UniProtKB-KW"/>
</dbReference>
<evidence type="ECO:0000256" key="1">
    <source>
        <dbReference type="ARBA" id="ARBA00022737"/>
    </source>
</evidence>
<keyword evidence="1" id="KW-0677">Repeat</keyword>
<keyword evidence="4" id="KW-0547">Nucleotide-binding</keyword>
<evidence type="ECO:0000256" key="2">
    <source>
        <dbReference type="SAM" id="MobiDB-lite"/>
    </source>
</evidence>
<dbReference type="InterPro" id="IPR050611">
    <property type="entry name" value="ABCF"/>
</dbReference>
<gene>
    <name evidence="4" type="ORF">CYJ32_03220</name>
</gene>
<dbReference type="InterPro" id="IPR027417">
    <property type="entry name" value="P-loop_NTPase"/>
</dbReference>
<proteinExistence type="predicted"/>
<accession>A0A2I1M5K2</accession>
<feature type="domain" description="AAA+ ATPase" evidence="3">
    <location>
        <begin position="155"/>
        <end position="304"/>
    </location>
</feature>
<evidence type="ECO:0000259" key="3">
    <source>
        <dbReference type="SMART" id="SM00382"/>
    </source>
</evidence>
<dbReference type="PANTHER" id="PTHR19211">
    <property type="entry name" value="ATP-BINDING TRANSPORT PROTEIN-RELATED"/>
    <property type="match status" value="1"/>
</dbReference>
<dbReference type="Proteomes" id="UP000242263">
    <property type="component" value="Unassembled WGS sequence"/>
</dbReference>
<evidence type="ECO:0000313" key="4">
    <source>
        <dbReference type="EMBL" id="PKZ15401.1"/>
    </source>
</evidence>
<dbReference type="GO" id="GO:0016887">
    <property type="term" value="F:ATP hydrolysis activity"/>
    <property type="evidence" value="ECO:0007669"/>
    <property type="project" value="InterPro"/>
</dbReference>
<organism evidence="4 5">
    <name type="scientific">Alloscardovia omnicolens</name>
    <dbReference type="NCBI Taxonomy" id="419015"/>
    <lineage>
        <taxon>Bacteria</taxon>
        <taxon>Bacillati</taxon>
        <taxon>Actinomycetota</taxon>
        <taxon>Actinomycetes</taxon>
        <taxon>Bifidobacteriales</taxon>
        <taxon>Bifidobacteriaceae</taxon>
        <taxon>Alloscardovia</taxon>
    </lineage>
</organism>